<sequence length="256" mass="29567">MVRALCVEKDVGGKGKGCPWAILCSENKTSEVFQVKTFHFEHTYARRMTNKLATREWIALKLVPLVRIQADITRQVAYNYMIQRPLIGLDDCFLKRYYGGQFLFDGPWQHFPSADDLANMHVTHPGGIAFTPPPVRPSMMPHPRAPISKETIQDIRTFLIHINLGLSLSFNGNGPWDGFDVTKDQTDEAEDRIDVIRDKFDVPRNELDVTRDELDVTRNEFDVTRDEFDVTRDEFDMIRDEFDVTIFSGTQMMQFV</sequence>
<dbReference type="AlphaFoldDB" id="A0A2I0K2X1"/>
<gene>
    <name evidence="1" type="ORF">CRG98_016732</name>
</gene>
<accession>A0A2I0K2X1</accession>
<dbReference type="EMBL" id="PGOL01000918">
    <property type="protein sequence ID" value="PKI62895.1"/>
    <property type="molecule type" value="Genomic_DNA"/>
</dbReference>
<keyword evidence="2" id="KW-1185">Reference proteome</keyword>
<reference evidence="1 2" key="1">
    <citation type="submission" date="2017-11" db="EMBL/GenBank/DDBJ databases">
        <title>De-novo sequencing of pomegranate (Punica granatum L.) genome.</title>
        <authorList>
            <person name="Akparov Z."/>
            <person name="Amiraslanov A."/>
            <person name="Hajiyeva S."/>
            <person name="Abbasov M."/>
            <person name="Kaur K."/>
            <person name="Hamwieh A."/>
            <person name="Solovyev V."/>
            <person name="Salamov A."/>
            <person name="Braich B."/>
            <person name="Kosarev P."/>
            <person name="Mahmoud A."/>
            <person name="Hajiyev E."/>
            <person name="Babayeva S."/>
            <person name="Izzatullayeva V."/>
            <person name="Mammadov A."/>
            <person name="Mammadov A."/>
            <person name="Sharifova S."/>
            <person name="Ojaghi J."/>
            <person name="Eynullazada K."/>
            <person name="Bayramov B."/>
            <person name="Abdulazimova A."/>
            <person name="Shahmuradov I."/>
        </authorList>
    </citation>
    <scope>NUCLEOTIDE SEQUENCE [LARGE SCALE GENOMIC DNA]</scope>
    <source>
        <strain evidence="2">cv. AG2017</strain>
        <tissue evidence="1">Leaf</tissue>
    </source>
</reference>
<comment type="caution">
    <text evidence="1">The sequence shown here is derived from an EMBL/GenBank/DDBJ whole genome shotgun (WGS) entry which is preliminary data.</text>
</comment>
<evidence type="ECO:0000313" key="2">
    <source>
        <dbReference type="Proteomes" id="UP000233551"/>
    </source>
</evidence>
<name>A0A2I0K2X1_PUNGR</name>
<organism evidence="1 2">
    <name type="scientific">Punica granatum</name>
    <name type="common">Pomegranate</name>
    <dbReference type="NCBI Taxonomy" id="22663"/>
    <lineage>
        <taxon>Eukaryota</taxon>
        <taxon>Viridiplantae</taxon>
        <taxon>Streptophyta</taxon>
        <taxon>Embryophyta</taxon>
        <taxon>Tracheophyta</taxon>
        <taxon>Spermatophyta</taxon>
        <taxon>Magnoliopsida</taxon>
        <taxon>eudicotyledons</taxon>
        <taxon>Gunneridae</taxon>
        <taxon>Pentapetalae</taxon>
        <taxon>rosids</taxon>
        <taxon>malvids</taxon>
        <taxon>Myrtales</taxon>
        <taxon>Lythraceae</taxon>
        <taxon>Punica</taxon>
    </lineage>
</organism>
<evidence type="ECO:0000313" key="1">
    <source>
        <dbReference type="EMBL" id="PKI62895.1"/>
    </source>
</evidence>
<dbReference type="Proteomes" id="UP000233551">
    <property type="component" value="Unassembled WGS sequence"/>
</dbReference>
<protein>
    <submittedName>
        <fullName evidence="1">Uncharacterized protein</fullName>
    </submittedName>
</protein>
<proteinExistence type="predicted"/>